<name>A0ABM4DE99_HYDVU</name>
<dbReference type="GeneID" id="100202719"/>
<dbReference type="Gene3D" id="3.40.50.1910">
    <property type="match status" value="2"/>
</dbReference>
<dbReference type="PANTHER" id="PTHR11679">
    <property type="entry name" value="VESICLE PROTEIN SORTING-ASSOCIATED"/>
    <property type="match status" value="1"/>
</dbReference>
<dbReference type="InterPro" id="IPR036045">
    <property type="entry name" value="Sec1-like_sf"/>
</dbReference>
<organism evidence="2 3">
    <name type="scientific">Hydra vulgaris</name>
    <name type="common">Hydra</name>
    <name type="synonym">Hydra attenuata</name>
    <dbReference type="NCBI Taxonomy" id="6087"/>
    <lineage>
        <taxon>Eukaryota</taxon>
        <taxon>Metazoa</taxon>
        <taxon>Cnidaria</taxon>
        <taxon>Hydrozoa</taxon>
        <taxon>Hydroidolina</taxon>
        <taxon>Anthoathecata</taxon>
        <taxon>Aplanulata</taxon>
        <taxon>Hydridae</taxon>
        <taxon>Hydra</taxon>
    </lineage>
</organism>
<proteinExistence type="inferred from homology"/>
<dbReference type="InterPro" id="IPR027482">
    <property type="entry name" value="Sec1-like_dom2"/>
</dbReference>
<protein>
    <submittedName>
        <fullName evidence="3">Vacuolar protein sorting-associated protein 33B isoform X3</fullName>
    </submittedName>
</protein>
<dbReference type="RefSeq" id="XP_065672742.1">
    <property type="nucleotide sequence ID" value="XM_065816670.1"/>
</dbReference>
<reference evidence="3" key="1">
    <citation type="submission" date="2025-08" db="UniProtKB">
        <authorList>
            <consortium name="RefSeq"/>
        </authorList>
    </citation>
    <scope>IDENTIFICATION</scope>
</reference>
<dbReference type="Gene3D" id="3.90.830.10">
    <property type="entry name" value="Syntaxin Binding Protein 1, Chain A, domain 2"/>
    <property type="match status" value="1"/>
</dbReference>
<dbReference type="InterPro" id="IPR001619">
    <property type="entry name" value="Sec1-like"/>
</dbReference>
<keyword evidence="2" id="KW-1185">Reference proteome</keyword>
<accession>A0ABM4DE99</accession>
<dbReference type="Proteomes" id="UP001652625">
    <property type="component" value="Chromosome 13"/>
</dbReference>
<evidence type="ECO:0000313" key="2">
    <source>
        <dbReference type="Proteomes" id="UP001652625"/>
    </source>
</evidence>
<evidence type="ECO:0000256" key="1">
    <source>
        <dbReference type="ARBA" id="ARBA00009884"/>
    </source>
</evidence>
<comment type="similarity">
    <text evidence="1">Belongs to the STXBP/unc-18/SEC1 family.</text>
</comment>
<dbReference type="Gene3D" id="1.25.40.850">
    <property type="match status" value="1"/>
</dbReference>
<dbReference type="InterPro" id="IPR043155">
    <property type="entry name" value="VPS33_dom3b"/>
</dbReference>
<gene>
    <name evidence="3" type="primary">LOC100202719</name>
</gene>
<sequence length="607" mass="69485">MGSPDLSIFNRFSKDQLTYHFHSMEGKKDLIIEEELMKPLDQISGGVSYLRQQGVEKIFKLHDHWENGGECQKIIILRPYPESVKLVVNGVKNDKKKNISHKYYLVFTPKKLNVCDKILEEEGVFGDVIINEYSLDFITLDADVMSLELPVFYTHLFLNKDTTWLYIMARALQNIEGLLGKIPKGVCIGKRSKLLYDLLQTLSSNEQSHNHPTEIGSFIIVDRDIDYVSMMCSQLTYEGLVAETFGIKTGIVEFGKEVTGSDKKLSVALKSSDQVYNIILKIYNLSHIQICKAYKLIIYVVFDEIRGMHITNVFTLLSHRAKHLQSRFEKRNELDTVKEFRQFVSEDLGMLKQQQKSLAMHIGACEKIMQAKQEDYFEDCLHVEQCVLDDLESKECINFIENCINKQSEQHHCLRLLCLLSLCKGGIDTILYKSLKRQYLQSFGYKHIVTMKNLEVLGLYTQNTDKRNMYPKLKRKFNLIPKDPVAVSKSSAKDLSYVFGGAYTPFIPKLVELIIQNGFSQQLEESLRAFQINTFEHKQDNSAKDASGVNKVSLNVLKTVLVVFMGDCTHTEVNALRFIGKQLGYKLIILTGSIVTSKDFLNKLIVP</sequence>
<dbReference type="InterPro" id="IPR043154">
    <property type="entry name" value="Sec-1-like_dom1"/>
</dbReference>
<evidence type="ECO:0000313" key="3">
    <source>
        <dbReference type="RefSeq" id="XP_065672742.1"/>
    </source>
</evidence>
<dbReference type="Gene3D" id="3.40.50.2060">
    <property type="match status" value="1"/>
</dbReference>
<dbReference type="Pfam" id="PF00995">
    <property type="entry name" value="Sec1"/>
    <property type="match status" value="1"/>
</dbReference>
<dbReference type="InterPro" id="IPR043127">
    <property type="entry name" value="Sec-1-like_dom3a"/>
</dbReference>
<dbReference type="SUPFAM" id="SSF56815">
    <property type="entry name" value="Sec1/munc18-like (SM) proteins"/>
    <property type="match status" value="1"/>
</dbReference>